<keyword evidence="1" id="KW-1133">Transmembrane helix</keyword>
<sequence length="204" mass="22100" precursor="true">MVPLVEAATVLLLSLLSYLLGGNSVEGLLMAMAGLGFTVSLSFMRGSLIADKSWMIILGGIAFTGLSIALNNRVIALSISLILILLMLSITSHISIVVTDMDLDLLIITGLAAGLIGSVMHLEYTPWVILSPVIEYFLSSTGGEELLGRLYYVVSLSLLLLLHPLLLAYVFALNILRQYFKPLNTPSGIWVDMVFRTVLVVFNA</sequence>
<protein>
    <submittedName>
        <fullName evidence="2">Uncharacterized protein</fullName>
    </submittedName>
</protein>
<dbReference type="KEGG" id="dfd:Desfe_0918"/>
<keyword evidence="3" id="KW-1185">Reference proteome</keyword>
<name>I3XS82_DESAM</name>
<feature type="transmembrane region" description="Helical" evidence="1">
    <location>
        <begin position="53"/>
        <end position="70"/>
    </location>
</feature>
<evidence type="ECO:0000313" key="3">
    <source>
        <dbReference type="Proteomes" id="UP000006175"/>
    </source>
</evidence>
<dbReference type="HOGENOM" id="CLU_1340691_0_0_2"/>
<keyword evidence="1" id="KW-0812">Transmembrane</keyword>
<evidence type="ECO:0000313" key="2">
    <source>
        <dbReference type="EMBL" id="AFL66806.1"/>
    </source>
</evidence>
<feature type="transmembrane region" description="Helical" evidence="1">
    <location>
        <begin position="150"/>
        <end position="172"/>
    </location>
</feature>
<gene>
    <name evidence="2" type="ORF">Desfe_0918</name>
</gene>
<feature type="transmembrane region" description="Helical" evidence="1">
    <location>
        <begin position="105"/>
        <end position="130"/>
    </location>
</feature>
<reference evidence="2 3" key="1">
    <citation type="journal article" date="2012" name="J. Bacteriol.">
        <title>Complete Genome Sequence of Desulfurococcus fermentans, a Hyperthermophilic Cellulolytic Crenarchaeon Isolated from a Freshwater Hot Spring in Kamchatka, Russia.</title>
        <authorList>
            <person name="Susanti D."/>
            <person name="Johnson E.F."/>
            <person name="Rodriguez J.R."/>
            <person name="Anderson I."/>
            <person name="Perevalova A.A."/>
            <person name="Kyrpides N."/>
            <person name="Lucas S."/>
            <person name="Han J."/>
            <person name="Lapidus A."/>
            <person name="Cheng J.F."/>
            <person name="Goodwin L."/>
            <person name="Pitluck S."/>
            <person name="Mavrommatis K."/>
            <person name="Peters L."/>
            <person name="Land M.L."/>
            <person name="Hauser L."/>
            <person name="Gopalan V."/>
            <person name="Chan P.P."/>
            <person name="Lowe T.M."/>
            <person name="Atomi H."/>
            <person name="Bonch-Osmolovskaya E.A."/>
            <person name="Woyke T."/>
            <person name="Mukhopadhyay B."/>
        </authorList>
    </citation>
    <scope>NUCLEOTIDE SEQUENCE [LARGE SCALE GENOMIC DNA]</scope>
    <source>
        <strain evidence="2 3">DSM 16532</strain>
    </source>
</reference>
<dbReference type="AlphaFoldDB" id="I3XS82"/>
<accession>I3XS82</accession>
<proteinExistence type="predicted"/>
<feature type="transmembrane region" description="Helical" evidence="1">
    <location>
        <begin position="20"/>
        <end position="41"/>
    </location>
</feature>
<feature type="transmembrane region" description="Helical" evidence="1">
    <location>
        <begin position="76"/>
        <end position="98"/>
    </location>
</feature>
<evidence type="ECO:0000256" key="1">
    <source>
        <dbReference type="SAM" id="Phobius"/>
    </source>
</evidence>
<dbReference type="EMBL" id="CP003321">
    <property type="protein sequence ID" value="AFL66806.1"/>
    <property type="molecule type" value="Genomic_DNA"/>
</dbReference>
<keyword evidence="1" id="KW-0472">Membrane</keyword>
<organism evidence="2 3">
    <name type="scientific">Desulfurococcus amylolyticus DSM 16532</name>
    <dbReference type="NCBI Taxonomy" id="768672"/>
    <lineage>
        <taxon>Archaea</taxon>
        <taxon>Thermoproteota</taxon>
        <taxon>Thermoprotei</taxon>
        <taxon>Desulfurococcales</taxon>
        <taxon>Desulfurococcaceae</taxon>
        <taxon>Desulfurococcus</taxon>
    </lineage>
</organism>
<dbReference type="Proteomes" id="UP000006175">
    <property type="component" value="Chromosome"/>
</dbReference>